<dbReference type="CDD" id="cd03244">
    <property type="entry name" value="ABCC_MRP_domain2"/>
    <property type="match status" value="1"/>
</dbReference>
<dbReference type="PROSITE" id="PS00211">
    <property type="entry name" value="ABC_TRANSPORTER_1"/>
    <property type="match status" value="1"/>
</dbReference>
<accession>A0A7E4VE76</accession>
<dbReference type="Pfam" id="PF00005">
    <property type="entry name" value="ABC_tran"/>
    <property type="match status" value="1"/>
</dbReference>
<dbReference type="InterPro" id="IPR003593">
    <property type="entry name" value="AAA+_ATPase"/>
</dbReference>
<dbReference type="Gene3D" id="1.20.1560.10">
    <property type="entry name" value="ABC transporter type 1, transmembrane domain"/>
    <property type="match status" value="1"/>
</dbReference>
<evidence type="ECO:0000256" key="3">
    <source>
        <dbReference type="ARBA" id="ARBA00022448"/>
    </source>
</evidence>
<dbReference type="InterPro" id="IPR027417">
    <property type="entry name" value="P-loop_NTPase"/>
</dbReference>
<evidence type="ECO:0000313" key="11">
    <source>
        <dbReference type="Proteomes" id="UP000492821"/>
    </source>
</evidence>
<dbReference type="SUPFAM" id="SSF90123">
    <property type="entry name" value="ABC transporter transmembrane region"/>
    <property type="match status" value="1"/>
</dbReference>
<evidence type="ECO:0000256" key="1">
    <source>
        <dbReference type="ARBA" id="ARBA00004128"/>
    </source>
</evidence>
<dbReference type="WBParaSite" id="Pan_g19999.t1">
    <property type="protein sequence ID" value="Pan_g19999.t1"/>
    <property type="gene ID" value="Pan_g19999"/>
</dbReference>
<dbReference type="SUPFAM" id="SSF52540">
    <property type="entry name" value="P-loop containing nucleoside triphosphate hydrolases"/>
    <property type="match status" value="1"/>
</dbReference>
<dbReference type="InterPro" id="IPR050173">
    <property type="entry name" value="ABC_transporter_C-like"/>
</dbReference>
<evidence type="ECO:0000313" key="12">
    <source>
        <dbReference type="WBParaSite" id="Pan_g19999.t1"/>
    </source>
</evidence>
<dbReference type="Gene3D" id="3.40.50.300">
    <property type="entry name" value="P-loop containing nucleotide triphosphate hydrolases"/>
    <property type="match status" value="1"/>
</dbReference>
<comment type="similarity">
    <text evidence="2">Belongs to the ABC transporter superfamily. ABCC family. Conjugate transporter (TC 3.A.1.208) subfamily.</text>
</comment>
<dbReference type="SMART" id="SM00382">
    <property type="entry name" value="AAA"/>
    <property type="match status" value="1"/>
</dbReference>
<evidence type="ECO:0000256" key="4">
    <source>
        <dbReference type="ARBA" id="ARBA00022692"/>
    </source>
</evidence>
<evidence type="ECO:0000259" key="10">
    <source>
        <dbReference type="PROSITE" id="PS50893"/>
    </source>
</evidence>
<dbReference type="PROSITE" id="PS50893">
    <property type="entry name" value="ABC_TRANSPORTER_2"/>
    <property type="match status" value="1"/>
</dbReference>
<keyword evidence="11" id="KW-1185">Reference proteome</keyword>
<keyword evidence="5" id="KW-0677">Repeat</keyword>
<dbReference type="GO" id="GO:0005524">
    <property type="term" value="F:ATP binding"/>
    <property type="evidence" value="ECO:0007669"/>
    <property type="project" value="UniProtKB-KW"/>
</dbReference>
<organism evidence="11 12">
    <name type="scientific">Panagrellus redivivus</name>
    <name type="common">Microworm</name>
    <dbReference type="NCBI Taxonomy" id="6233"/>
    <lineage>
        <taxon>Eukaryota</taxon>
        <taxon>Metazoa</taxon>
        <taxon>Ecdysozoa</taxon>
        <taxon>Nematoda</taxon>
        <taxon>Chromadorea</taxon>
        <taxon>Rhabditida</taxon>
        <taxon>Tylenchina</taxon>
        <taxon>Panagrolaimomorpha</taxon>
        <taxon>Panagrolaimoidea</taxon>
        <taxon>Panagrolaimidae</taxon>
        <taxon>Panagrellus</taxon>
    </lineage>
</organism>
<evidence type="ECO:0000256" key="5">
    <source>
        <dbReference type="ARBA" id="ARBA00022737"/>
    </source>
</evidence>
<feature type="domain" description="ABC transporter" evidence="10">
    <location>
        <begin position="118"/>
        <end position="353"/>
    </location>
</feature>
<dbReference type="AlphaFoldDB" id="A0A7E4VE76"/>
<dbReference type="GO" id="GO:0042626">
    <property type="term" value="F:ATPase-coupled transmembrane transporter activity"/>
    <property type="evidence" value="ECO:0007669"/>
    <property type="project" value="TreeGrafter"/>
</dbReference>
<dbReference type="GO" id="GO:0016887">
    <property type="term" value="F:ATP hydrolysis activity"/>
    <property type="evidence" value="ECO:0007669"/>
    <property type="project" value="InterPro"/>
</dbReference>
<dbReference type="PANTHER" id="PTHR24223:SF443">
    <property type="entry name" value="MULTIDRUG-RESISTANCE LIKE PROTEIN 1, ISOFORM I"/>
    <property type="match status" value="1"/>
</dbReference>
<evidence type="ECO:0000256" key="9">
    <source>
        <dbReference type="ARBA" id="ARBA00023136"/>
    </source>
</evidence>
<dbReference type="InterPro" id="IPR036640">
    <property type="entry name" value="ABC1_TM_sf"/>
</dbReference>
<reference evidence="12" key="2">
    <citation type="submission" date="2020-10" db="UniProtKB">
        <authorList>
            <consortium name="WormBaseParasite"/>
        </authorList>
    </citation>
    <scope>IDENTIFICATION</scope>
</reference>
<dbReference type="PANTHER" id="PTHR24223">
    <property type="entry name" value="ATP-BINDING CASSETTE SUB-FAMILY C"/>
    <property type="match status" value="1"/>
</dbReference>
<evidence type="ECO:0000256" key="7">
    <source>
        <dbReference type="ARBA" id="ARBA00022840"/>
    </source>
</evidence>
<dbReference type="InterPro" id="IPR017871">
    <property type="entry name" value="ABC_transporter-like_CS"/>
</dbReference>
<keyword evidence="7" id="KW-0067">ATP-binding</keyword>
<dbReference type="FunFam" id="3.40.50.300:FF:000074">
    <property type="entry name" value="Multidrug resistance-associated protein 5 isoform 1"/>
    <property type="match status" value="1"/>
</dbReference>
<comment type="subcellular location">
    <subcellularLocation>
        <location evidence="1">Vacuole membrane</location>
        <topology evidence="1">Multi-pass membrane protein</topology>
    </subcellularLocation>
</comment>
<dbReference type="InterPro" id="IPR003439">
    <property type="entry name" value="ABC_transporter-like_ATP-bd"/>
</dbReference>
<evidence type="ECO:0000256" key="8">
    <source>
        <dbReference type="ARBA" id="ARBA00022989"/>
    </source>
</evidence>
<keyword evidence="9" id="KW-0472">Membrane</keyword>
<keyword evidence="4" id="KW-0812">Transmembrane</keyword>
<keyword evidence="6" id="KW-0547">Nucleotide-binding</keyword>
<sequence length="358" mass="39527">MAFVMNRALEASFAETVCNRFITVRMDFLTVIVGTGFTGLATYLGHTGSLAIGSVALVLSTGGMLRGLLDYIVHGLQDLEMSIVSVERVTEYMNNDHEAEWKKDVEPVSESWPSAGEVKFVDFGLRYRENLPLVLKNLDLTIPAGTKVGIVGRTGAGKTSLTMALFRMIEPATGTIYIDGIDFTTVGLHTLRENITIIPQEPVLFCGTLRENLDPFATFNDSDLWRAIDQAHLRSFVEEFNGKLEYEIGEGGGNLSVGQRQLVCLARAILRKKSRLLVLDEATAAVDHETDNLIQNSIRTEFENCTILTIAHRLNTILDYDKVIVMDAGEIREFDSPANLLKDTSSLFYALAAQAKIV</sequence>
<proteinExistence type="inferred from homology"/>
<keyword evidence="8" id="KW-1133">Transmembrane helix</keyword>
<dbReference type="Proteomes" id="UP000492821">
    <property type="component" value="Unassembled WGS sequence"/>
</dbReference>
<evidence type="ECO:0000256" key="6">
    <source>
        <dbReference type="ARBA" id="ARBA00022741"/>
    </source>
</evidence>
<dbReference type="GO" id="GO:0005774">
    <property type="term" value="C:vacuolar membrane"/>
    <property type="evidence" value="ECO:0007669"/>
    <property type="project" value="UniProtKB-SubCell"/>
</dbReference>
<protein>
    <submittedName>
        <fullName evidence="12">ABC transporter domain-containing protein</fullName>
    </submittedName>
</protein>
<evidence type="ECO:0000256" key="2">
    <source>
        <dbReference type="ARBA" id="ARBA00009726"/>
    </source>
</evidence>
<keyword evidence="3" id="KW-0813">Transport</keyword>
<reference evidence="11" key="1">
    <citation type="journal article" date="2013" name="Genetics">
        <title>The draft genome and transcriptome of Panagrellus redivivus are shaped by the harsh demands of a free-living lifestyle.</title>
        <authorList>
            <person name="Srinivasan J."/>
            <person name="Dillman A.R."/>
            <person name="Macchietto M.G."/>
            <person name="Heikkinen L."/>
            <person name="Lakso M."/>
            <person name="Fracchia K.M."/>
            <person name="Antoshechkin I."/>
            <person name="Mortazavi A."/>
            <person name="Wong G."/>
            <person name="Sternberg P.W."/>
        </authorList>
    </citation>
    <scope>NUCLEOTIDE SEQUENCE [LARGE SCALE GENOMIC DNA]</scope>
    <source>
        <strain evidence="11">MT8872</strain>
    </source>
</reference>
<name>A0A7E4VE76_PANRE</name>